<reference evidence="2" key="1">
    <citation type="submission" date="2023-10" db="EMBL/GenBank/DDBJ databases">
        <authorList>
            <person name="Chen Y."/>
            <person name="Shah S."/>
            <person name="Dougan E. K."/>
            <person name="Thang M."/>
            <person name="Chan C."/>
        </authorList>
    </citation>
    <scope>NUCLEOTIDE SEQUENCE [LARGE SCALE GENOMIC DNA]</scope>
</reference>
<sequence>PSGSPSSLPPRARRRRRWPRSARRRARPPAGTPRTAARRPQWPRAGTAGSPSPWLRRSARPRRAGGGGGGQRKRGG</sequence>
<dbReference type="EMBL" id="CAUYUJ010014984">
    <property type="protein sequence ID" value="CAK0848520.1"/>
    <property type="molecule type" value="Genomic_DNA"/>
</dbReference>
<feature type="non-terminal residue" evidence="2">
    <location>
        <position position="1"/>
    </location>
</feature>
<name>A0ABN9TRU4_9DINO</name>
<feature type="non-terminal residue" evidence="2">
    <location>
        <position position="76"/>
    </location>
</feature>
<evidence type="ECO:0000313" key="3">
    <source>
        <dbReference type="Proteomes" id="UP001189429"/>
    </source>
</evidence>
<comment type="caution">
    <text evidence="2">The sequence shown here is derived from an EMBL/GenBank/DDBJ whole genome shotgun (WGS) entry which is preliminary data.</text>
</comment>
<keyword evidence="3" id="KW-1185">Reference proteome</keyword>
<feature type="compositionally biased region" description="Low complexity" evidence="1">
    <location>
        <begin position="1"/>
        <end position="10"/>
    </location>
</feature>
<organism evidence="2 3">
    <name type="scientific">Prorocentrum cordatum</name>
    <dbReference type="NCBI Taxonomy" id="2364126"/>
    <lineage>
        <taxon>Eukaryota</taxon>
        <taxon>Sar</taxon>
        <taxon>Alveolata</taxon>
        <taxon>Dinophyceae</taxon>
        <taxon>Prorocentrales</taxon>
        <taxon>Prorocentraceae</taxon>
        <taxon>Prorocentrum</taxon>
    </lineage>
</organism>
<feature type="compositionally biased region" description="Basic residues" evidence="1">
    <location>
        <begin position="11"/>
        <end position="27"/>
    </location>
</feature>
<feature type="compositionally biased region" description="Low complexity" evidence="1">
    <location>
        <begin position="28"/>
        <end position="40"/>
    </location>
</feature>
<feature type="region of interest" description="Disordered" evidence="1">
    <location>
        <begin position="1"/>
        <end position="76"/>
    </location>
</feature>
<proteinExistence type="predicted"/>
<evidence type="ECO:0000256" key="1">
    <source>
        <dbReference type="SAM" id="MobiDB-lite"/>
    </source>
</evidence>
<evidence type="ECO:0000313" key="2">
    <source>
        <dbReference type="EMBL" id="CAK0848520.1"/>
    </source>
</evidence>
<gene>
    <name evidence="2" type="ORF">PCOR1329_LOCUS41439</name>
</gene>
<dbReference type="Proteomes" id="UP001189429">
    <property type="component" value="Unassembled WGS sequence"/>
</dbReference>
<protein>
    <submittedName>
        <fullName evidence="2">Uncharacterized protein</fullName>
    </submittedName>
</protein>
<accession>A0ABN9TRU4</accession>